<evidence type="ECO:0000313" key="2">
    <source>
        <dbReference type="Proteomes" id="UP000187209"/>
    </source>
</evidence>
<evidence type="ECO:0000313" key="1">
    <source>
        <dbReference type="EMBL" id="OMJ75048.1"/>
    </source>
</evidence>
<comment type="caution">
    <text evidence="1">The sequence shown here is derived from an EMBL/GenBank/DDBJ whole genome shotgun (WGS) entry which is preliminary data.</text>
</comment>
<gene>
    <name evidence="1" type="ORF">SteCoe_25891</name>
</gene>
<sequence length="67" mass="7734">MGCGITRKIDTKDTFIIPKAFIIGETNENKSKKPRKFYNRRQKSNLATILEVRACLEASLVVKEEYK</sequence>
<reference evidence="1 2" key="1">
    <citation type="submission" date="2016-11" db="EMBL/GenBank/DDBJ databases">
        <title>The macronuclear genome of Stentor coeruleus: a giant cell with tiny introns.</title>
        <authorList>
            <person name="Slabodnick M."/>
            <person name="Ruby J.G."/>
            <person name="Reiff S.B."/>
            <person name="Swart E.C."/>
            <person name="Gosai S."/>
            <person name="Prabakaran S."/>
            <person name="Witkowska E."/>
            <person name="Larue G.E."/>
            <person name="Fisher S."/>
            <person name="Freeman R.M."/>
            <person name="Gunawardena J."/>
            <person name="Chu W."/>
            <person name="Stover N.A."/>
            <person name="Gregory B.D."/>
            <person name="Nowacki M."/>
            <person name="Derisi J."/>
            <person name="Roy S.W."/>
            <person name="Marshall W.F."/>
            <person name="Sood P."/>
        </authorList>
    </citation>
    <scope>NUCLEOTIDE SEQUENCE [LARGE SCALE GENOMIC DNA]</scope>
    <source>
        <strain evidence="1">WM001</strain>
    </source>
</reference>
<dbReference type="AlphaFoldDB" id="A0A1R2BE48"/>
<protein>
    <submittedName>
        <fullName evidence="1">Uncharacterized protein</fullName>
    </submittedName>
</protein>
<keyword evidence="2" id="KW-1185">Reference proteome</keyword>
<dbReference type="Proteomes" id="UP000187209">
    <property type="component" value="Unassembled WGS sequence"/>
</dbReference>
<organism evidence="1 2">
    <name type="scientific">Stentor coeruleus</name>
    <dbReference type="NCBI Taxonomy" id="5963"/>
    <lineage>
        <taxon>Eukaryota</taxon>
        <taxon>Sar</taxon>
        <taxon>Alveolata</taxon>
        <taxon>Ciliophora</taxon>
        <taxon>Postciliodesmatophora</taxon>
        <taxon>Heterotrichea</taxon>
        <taxon>Heterotrichida</taxon>
        <taxon>Stentoridae</taxon>
        <taxon>Stentor</taxon>
    </lineage>
</organism>
<proteinExistence type="predicted"/>
<accession>A0A1R2BE48</accession>
<name>A0A1R2BE48_9CILI</name>
<dbReference type="EMBL" id="MPUH01000713">
    <property type="protein sequence ID" value="OMJ75048.1"/>
    <property type="molecule type" value="Genomic_DNA"/>
</dbReference>